<gene>
    <name evidence="2" type="ORF">LV83_00796</name>
</gene>
<dbReference type="OrthoDB" id="837372at2"/>
<dbReference type="Pfam" id="PF13590">
    <property type="entry name" value="DUF4136"/>
    <property type="match status" value="1"/>
</dbReference>
<protein>
    <submittedName>
        <fullName evidence="2">Uncharacterized protein DUF4136</fullName>
    </submittedName>
</protein>
<organism evidence="2 3">
    <name type="scientific">Algoriphagus yeomjeoni</name>
    <dbReference type="NCBI Taxonomy" id="291403"/>
    <lineage>
        <taxon>Bacteria</taxon>
        <taxon>Pseudomonadati</taxon>
        <taxon>Bacteroidota</taxon>
        <taxon>Cytophagia</taxon>
        <taxon>Cytophagales</taxon>
        <taxon>Cyclobacteriaceae</taxon>
        <taxon>Algoriphagus</taxon>
    </lineage>
</organism>
<dbReference type="Proteomes" id="UP000249610">
    <property type="component" value="Unassembled WGS sequence"/>
</dbReference>
<name>A0A327PNK5_9BACT</name>
<reference evidence="2 3" key="1">
    <citation type="submission" date="2018-06" db="EMBL/GenBank/DDBJ databases">
        <title>Genomic Encyclopedia of Archaeal and Bacterial Type Strains, Phase II (KMG-II): from individual species to whole genera.</title>
        <authorList>
            <person name="Goeker M."/>
        </authorList>
    </citation>
    <scope>NUCLEOTIDE SEQUENCE [LARGE SCALE GENOMIC DNA]</scope>
    <source>
        <strain evidence="2 3">DSM 23446</strain>
    </source>
</reference>
<keyword evidence="3" id="KW-1185">Reference proteome</keyword>
<evidence type="ECO:0000313" key="2">
    <source>
        <dbReference type="EMBL" id="RAI93890.1"/>
    </source>
</evidence>
<evidence type="ECO:0000313" key="3">
    <source>
        <dbReference type="Proteomes" id="UP000249610"/>
    </source>
</evidence>
<feature type="domain" description="DUF4136" evidence="1">
    <location>
        <begin position="40"/>
        <end position="187"/>
    </location>
</feature>
<dbReference type="Gene3D" id="3.30.160.670">
    <property type="match status" value="1"/>
</dbReference>
<comment type="caution">
    <text evidence="2">The sequence shown here is derived from an EMBL/GenBank/DDBJ whole genome shotgun (WGS) entry which is preliminary data.</text>
</comment>
<sequence length="196" mass="22959">MNPIHIKNLFLVTFSLLVLSSCNSIEIFKENTEVPVRRPYKSFVIINQEVGIRGFSSQFIDEQVQIHLREALEAKGLVYDKSEPELIIRYTSNEDQRKRDTYSSNNYYPYWGSRVLGPWIYNPYDPYFNNRNNSPTTSNYELVQVIVDFIDQKEDKLLMTLTGVTEVSSLKTKSKKVLKTTDKIVEYFLYELKDAE</sequence>
<dbReference type="RefSeq" id="WP_111610232.1">
    <property type="nucleotide sequence ID" value="NZ_QLLK01000002.1"/>
</dbReference>
<accession>A0A327PNK5</accession>
<dbReference type="InterPro" id="IPR025411">
    <property type="entry name" value="DUF4136"/>
</dbReference>
<evidence type="ECO:0000259" key="1">
    <source>
        <dbReference type="Pfam" id="PF13590"/>
    </source>
</evidence>
<dbReference type="AlphaFoldDB" id="A0A327PNK5"/>
<dbReference type="EMBL" id="QLLK01000002">
    <property type="protein sequence ID" value="RAI93890.1"/>
    <property type="molecule type" value="Genomic_DNA"/>
</dbReference>
<dbReference type="PROSITE" id="PS51257">
    <property type="entry name" value="PROKAR_LIPOPROTEIN"/>
    <property type="match status" value="1"/>
</dbReference>
<proteinExistence type="predicted"/>